<dbReference type="SUPFAM" id="SSF53474">
    <property type="entry name" value="alpha/beta-Hydrolases"/>
    <property type="match status" value="1"/>
</dbReference>
<keyword evidence="2" id="KW-0378">Hydrolase</keyword>
<proteinExistence type="predicted"/>
<comment type="caution">
    <text evidence="2">The sequence shown here is derived from an EMBL/GenBank/DDBJ whole genome shotgun (WGS) entry which is preliminary data.</text>
</comment>
<evidence type="ECO:0000313" key="3">
    <source>
        <dbReference type="Proteomes" id="UP000253383"/>
    </source>
</evidence>
<dbReference type="InterPro" id="IPR050266">
    <property type="entry name" value="AB_hydrolase_sf"/>
</dbReference>
<keyword evidence="3" id="KW-1185">Reference proteome</keyword>
<dbReference type="GO" id="GO:0016787">
    <property type="term" value="F:hydrolase activity"/>
    <property type="evidence" value="ECO:0007669"/>
    <property type="project" value="UniProtKB-KW"/>
</dbReference>
<evidence type="ECO:0000313" key="2">
    <source>
        <dbReference type="EMBL" id="RCR66250.1"/>
    </source>
</evidence>
<dbReference type="AlphaFoldDB" id="A0A368JF07"/>
<reference evidence="2 3" key="1">
    <citation type="submission" date="2018-07" db="EMBL/GenBank/DDBJ databases">
        <title>Genome analysis of Larkinella rosea.</title>
        <authorList>
            <person name="Zhou Z."/>
            <person name="Wang G."/>
        </authorList>
    </citation>
    <scope>NUCLEOTIDE SEQUENCE [LARGE SCALE GENOMIC DNA]</scope>
    <source>
        <strain evidence="3">zzj9</strain>
    </source>
</reference>
<dbReference type="Proteomes" id="UP000253383">
    <property type="component" value="Unassembled WGS sequence"/>
</dbReference>
<accession>A0A368JF07</accession>
<organism evidence="2 3">
    <name type="scientific">Larkinella punicea</name>
    <dbReference type="NCBI Taxonomy" id="2315727"/>
    <lineage>
        <taxon>Bacteria</taxon>
        <taxon>Pseudomonadati</taxon>
        <taxon>Bacteroidota</taxon>
        <taxon>Cytophagia</taxon>
        <taxon>Cytophagales</taxon>
        <taxon>Spirosomataceae</taxon>
        <taxon>Larkinella</taxon>
    </lineage>
</organism>
<dbReference type="OrthoDB" id="252464at2"/>
<dbReference type="Pfam" id="PF00561">
    <property type="entry name" value="Abhydrolase_1"/>
    <property type="match status" value="1"/>
</dbReference>
<dbReference type="PANTHER" id="PTHR43798">
    <property type="entry name" value="MONOACYLGLYCEROL LIPASE"/>
    <property type="match status" value="1"/>
</dbReference>
<name>A0A368JF07_9BACT</name>
<feature type="domain" description="AB hydrolase-1" evidence="1">
    <location>
        <begin position="5"/>
        <end position="228"/>
    </location>
</feature>
<evidence type="ECO:0000259" key="1">
    <source>
        <dbReference type="Pfam" id="PF00561"/>
    </source>
</evidence>
<sequence length="242" mass="26266">MSEKPVIVLIHGHGVDAAIWNAIYDELTTHYRIIKPDFSEQTRHESMDAYAEDLFSLLQSSEIESCVLVGHSMGGYIALAFAEQHPERVSGLVLLNSTAFADDEAKKQARQKAVDTMQANGSAPFIAQTVPKMFGETFSKNHTDVVQQSVQQYSTLPAEALIAGVKAMASRPDRTAVLKAAAFPVLIMAGQQDQIVPIEKSRELFTAVPNAKTVVLENAGHLGMIESPDDVITAIRDFAAGL</sequence>
<dbReference type="Gene3D" id="3.40.50.1820">
    <property type="entry name" value="alpha/beta hydrolase"/>
    <property type="match status" value="1"/>
</dbReference>
<protein>
    <submittedName>
        <fullName evidence="2">Alpha/beta hydrolase</fullName>
    </submittedName>
</protein>
<gene>
    <name evidence="2" type="ORF">DUE52_28195</name>
</gene>
<dbReference type="InterPro" id="IPR000073">
    <property type="entry name" value="AB_hydrolase_1"/>
</dbReference>
<dbReference type="InterPro" id="IPR029058">
    <property type="entry name" value="AB_hydrolase_fold"/>
</dbReference>
<dbReference type="EMBL" id="QOWE01000030">
    <property type="protein sequence ID" value="RCR66250.1"/>
    <property type="molecule type" value="Genomic_DNA"/>
</dbReference>